<feature type="domain" description="Major facilitator superfamily (MFS) profile" evidence="7">
    <location>
        <begin position="47"/>
        <end position="440"/>
    </location>
</feature>
<feature type="transmembrane region" description="Helical" evidence="6">
    <location>
        <begin position="417"/>
        <end position="436"/>
    </location>
</feature>
<evidence type="ECO:0000313" key="9">
    <source>
        <dbReference type="Proteomes" id="UP000321638"/>
    </source>
</evidence>
<feature type="transmembrane region" description="Helical" evidence="6">
    <location>
        <begin position="383"/>
        <end position="405"/>
    </location>
</feature>
<evidence type="ECO:0000256" key="3">
    <source>
        <dbReference type="ARBA" id="ARBA00022692"/>
    </source>
</evidence>
<feature type="transmembrane region" description="Helical" evidence="6">
    <location>
        <begin position="46"/>
        <end position="65"/>
    </location>
</feature>
<dbReference type="PANTHER" id="PTHR43124">
    <property type="entry name" value="PURINE EFFLUX PUMP PBUE"/>
    <property type="match status" value="1"/>
</dbReference>
<dbReference type="GO" id="GO:0005886">
    <property type="term" value="C:plasma membrane"/>
    <property type="evidence" value="ECO:0007669"/>
    <property type="project" value="UniProtKB-SubCell"/>
</dbReference>
<proteinExistence type="predicted"/>
<keyword evidence="4 6" id="KW-1133">Transmembrane helix</keyword>
<keyword evidence="3 6" id="KW-0812">Transmembrane</keyword>
<protein>
    <submittedName>
        <fullName evidence="8">MFS transporter</fullName>
    </submittedName>
</protein>
<keyword evidence="9" id="KW-1185">Reference proteome</keyword>
<feature type="transmembrane region" description="Helical" evidence="6">
    <location>
        <begin position="144"/>
        <end position="164"/>
    </location>
</feature>
<dbReference type="InterPro" id="IPR011701">
    <property type="entry name" value="MFS"/>
</dbReference>
<feature type="transmembrane region" description="Helical" evidence="6">
    <location>
        <begin position="113"/>
        <end position="132"/>
    </location>
</feature>
<dbReference type="Proteomes" id="UP000321638">
    <property type="component" value="Unassembled WGS sequence"/>
</dbReference>
<dbReference type="InterPro" id="IPR050189">
    <property type="entry name" value="MFS_Efflux_Transporters"/>
</dbReference>
<dbReference type="PANTHER" id="PTHR43124:SF3">
    <property type="entry name" value="CHLORAMPHENICOL EFFLUX PUMP RV0191"/>
    <property type="match status" value="1"/>
</dbReference>
<dbReference type="PROSITE" id="PS50850">
    <property type="entry name" value="MFS"/>
    <property type="match status" value="1"/>
</dbReference>
<feature type="transmembrane region" description="Helical" evidence="6">
    <location>
        <begin position="346"/>
        <end position="362"/>
    </location>
</feature>
<sequence>MHQFARRRRTIHGWLTGEGKCCGIRDGGIDAAIDSRSSCRVMDQRLLIAAICVAQTLSMLGANGYTTLLPLFRSEWQLTNAQAGWIAGSQYFGFMLAVPVLSALTDRFDPRRVVLAGSALVVVTSYAFAYWAEGFTSALLIRGFYGAGFAATYMPGLRALVEAIDDPKLKARATTWYLVSFSTGVALSILVAGQIAPVFGWRLAFGFVAAMAALAFAMNFLFVPGRRKPPIVVPTLRDLFDYRPVLRHKPAMAYIIGQCGHTWEALALVSWMVAYLAYIAESGSGASAWLKPTDVATLAAFAAIPASLLGGELAARIGRRRLVLIGMAISCLGTLCLPWVGGGLGYNAVAVFLVVLMGLAYIDSPAMTASLVANAPEGRAGAAMGLHTSLGFAGGFLGPWIVGVMLDAVGHQSTQHWALAFATVAVAGMMGWLPVLRWGR</sequence>
<feature type="transmembrane region" description="Helical" evidence="6">
    <location>
        <begin position="85"/>
        <end position="104"/>
    </location>
</feature>
<keyword evidence="2" id="KW-1003">Cell membrane</keyword>
<feature type="transmembrane region" description="Helical" evidence="6">
    <location>
        <begin position="251"/>
        <end position="275"/>
    </location>
</feature>
<evidence type="ECO:0000256" key="5">
    <source>
        <dbReference type="ARBA" id="ARBA00023136"/>
    </source>
</evidence>
<comment type="subcellular location">
    <subcellularLocation>
        <location evidence="1">Cell membrane</location>
        <topology evidence="1">Multi-pass membrane protein</topology>
    </subcellularLocation>
</comment>
<gene>
    <name evidence="8" type="ORF">FHP25_27090</name>
</gene>
<evidence type="ECO:0000256" key="1">
    <source>
        <dbReference type="ARBA" id="ARBA00004651"/>
    </source>
</evidence>
<reference evidence="8 9" key="1">
    <citation type="submission" date="2019-06" db="EMBL/GenBank/DDBJ databases">
        <title>New taxonomy in bacterial strain CC-CFT640, isolated from vineyard.</title>
        <authorList>
            <person name="Lin S.-Y."/>
            <person name="Tsai C.-F."/>
            <person name="Young C.-C."/>
        </authorList>
    </citation>
    <scope>NUCLEOTIDE SEQUENCE [LARGE SCALE GENOMIC DNA]</scope>
    <source>
        <strain evidence="8 9">CC-CFT640</strain>
    </source>
</reference>
<dbReference type="Pfam" id="PF07690">
    <property type="entry name" value="MFS_1"/>
    <property type="match status" value="2"/>
</dbReference>
<evidence type="ECO:0000259" key="7">
    <source>
        <dbReference type="PROSITE" id="PS50850"/>
    </source>
</evidence>
<evidence type="ECO:0000256" key="2">
    <source>
        <dbReference type="ARBA" id="ARBA00022475"/>
    </source>
</evidence>
<dbReference type="InterPro" id="IPR036259">
    <property type="entry name" value="MFS_trans_sf"/>
</dbReference>
<dbReference type="AlphaFoldDB" id="A0A5C8PFM0"/>
<dbReference type="OrthoDB" id="5412728at2"/>
<name>A0A5C8PFM0_9HYPH</name>
<evidence type="ECO:0000256" key="6">
    <source>
        <dbReference type="SAM" id="Phobius"/>
    </source>
</evidence>
<dbReference type="GO" id="GO:0022857">
    <property type="term" value="F:transmembrane transporter activity"/>
    <property type="evidence" value="ECO:0007669"/>
    <property type="project" value="InterPro"/>
</dbReference>
<dbReference type="InterPro" id="IPR020846">
    <property type="entry name" value="MFS_dom"/>
</dbReference>
<dbReference type="EMBL" id="VDUZ01000036">
    <property type="protein sequence ID" value="TXL72094.1"/>
    <property type="molecule type" value="Genomic_DNA"/>
</dbReference>
<accession>A0A5C8PFM0</accession>
<feature type="transmembrane region" description="Helical" evidence="6">
    <location>
        <begin position="201"/>
        <end position="222"/>
    </location>
</feature>
<evidence type="ECO:0000313" key="8">
    <source>
        <dbReference type="EMBL" id="TXL72094.1"/>
    </source>
</evidence>
<keyword evidence="5 6" id="KW-0472">Membrane</keyword>
<evidence type="ECO:0000256" key="4">
    <source>
        <dbReference type="ARBA" id="ARBA00022989"/>
    </source>
</evidence>
<organism evidence="8 9">
    <name type="scientific">Vineibacter terrae</name>
    <dbReference type="NCBI Taxonomy" id="2586908"/>
    <lineage>
        <taxon>Bacteria</taxon>
        <taxon>Pseudomonadati</taxon>
        <taxon>Pseudomonadota</taxon>
        <taxon>Alphaproteobacteria</taxon>
        <taxon>Hyphomicrobiales</taxon>
        <taxon>Vineibacter</taxon>
    </lineage>
</organism>
<dbReference type="Gene3D" id="1.20.1250.20">
    <property type="entry name" value="MFS general substrate transporter like domains"/>
    <property type="match status" value="1"/>
</dbReference>
<feature type="transmembrane region" description="Helical" evidence="6">
    <location>
        <begin position="176"/>
        <end position="195"/>
    </location>
</feature>
<dbReference type="SUPFAM" id="SSF103473">
    <property type="entry name" value="MFS general substrate transporter"/>
    <property type="match status" value="1"/>
</dbReference>
<feature type="transmembrane region" description="Helical" evidence="6">
    <location>
        <begin position="322"/>
        <end position="340"/>
    </location>
</feature>
<feature type="transmembrane region" description="Helical" evidence="6">
    <location>
        <begin position="295"/>
        <end position="315"/>
    </location>
</feature>
<comment type="caution">
    <text evidence="8">The sequence shown here is derived from an EMBL/GenBank/DDBJ whole genome shotgun (WGS) entry which is preliminary data.</text>
</comment>